<dbReference type="SFLD" id="SFLDS00005">
    <property type="entry name" value="Isoprenoid_Synthase_Type_I"/>
    <property type="match status" value="1"/>
</dbReference>
<proteinExistence type="inferred from homology"/>
<dbReference type="InterPro" id="IPR008949">
    <property type="entry name" value="Isoprenoid_synthase_dom_sf"/>
</dbReference>
<keyword evidence="2" id="KW-0479">Metal-binding</keyword>
<dbReference type="SUPFAM" id="SSF48576">
    <property type="entry name" value="Terpenoid synthases"/>
    <property type="match status" value="1"/>
</dbReference>
<dbReference type="InterPro" id="IPR034686">
    <property type="entry name" value="Terpene_cyclase-like_2"/>
</dbReference>
<dbReference type="EC" id="4.2.3.-" evidence="2"/>
<dbReference type="PANTHER" id="PTHR35201:SF4">
    <property type="entry name" value="BETA-PINACENE SYNTHASE-RELATED"/>
    <property type="match status" value="1"/>
</dbReference>
<comment type="cofactor">
    <cofactor evidence="2">
        <name>Mg(2+)</name>
        <dbReference type="ChEBI" id="CHEBI:18420"/>
    </cofactor>
</comment>
<protein>
    <recommendedName>
        <fullName evidence="2">Terpene synthase</fullName>
        <ecNumber evidence="2">4.2.3.-</ecNumber>
    </recommendedName>
</protein>
<evidence type="ECO:0000313" key="4">
    <source>
        <dbReference type="Proteomes" id="UP000624325"/>
    </source>
</evidence>
<dbReference type="PANTHER" id="PTHR35201">
    <property type="entry name" value="TERPENE SYNTHASE"/>
    <property type="match status" value="1"/>
</dbReference>
<evidence type="ECO:0000256" key="2">
    <source>
        <dbReference type="RuleBase" id="RU366034"/>
    </source>
</evidence>
<keyword evidence="2" id="KW-0460">Magnesium</keyword>
<evidence type="ECO:0000256" key="1">
    <source>
        <dbReference type="ARBA" id="ARBA00023239"/>
    </source>
</evidence>
<sequence length="327" mass="36318">MVTPGLFCPIQPRISPHADDVQDWLTGWVVERGVPAETAVRLHQSGFARYAGRLYPDATLADLRLVTALFTWFFLLDDTVDGHATPSLEGVRATVDGVFTTIDSDGRQPAPGLPEPMRALLLDSWRPITGELSEVSVDRIGDALRHHLDGILVEASNKWAGRRPGIVEYIQLRRATSAAYVSYALIEFACAVRMRIPEAVYHHPVLREISAAGNDLLSWFNDLISLERDERTSAGHNLVLATARERGLHRNAAINEVIGRWQDRMTRFVELRASVPTFGARIDAAVRRYVEGVADSVRGTIDWSLESPRYPLPPAVQQWISRGDPAG</sequence>
<dbReference type="RefSeq" id="WP_203704167.1">
    <property type="nucleotide sequence ID" value="NZ_BAAALU010000002.1"/>
</dbReference>
<name>A0ABQ4C4Y1_9ACTN</name>
<dbReference type="Pfam" id="PF19086">
    <property type="entry name" value="Terpene_syn_C_2"/>
    <property type="match status" value="1"/>
</dbReference>
<comment type="similarity">
    <text evidence="2">Belongs to the terpene synthase family.</text>
</comment>
<gene>
    <name evidence="3" type="ORF">Air01nite_39480</name>
</gene>
<dbReference type="EMBL" id="BONC01000027">
    <property type="protein sequence ID" value="GIF57853.1"/>
    <property type="molecule type" value="Genomic_DNA"/>
</dbReference>
<reference evidence="3 4" key="1">
    <citation type="submission" date="2021-01" db="EMBL/GenBank/DDBJ databases">
        <title>Whole genome shotgun sequence of Asanoa iriomotensis NBRC 100142.</title>
        <authorList>
            <person name="Komaki H."/>
            <person name="Tamura T."/>
        </authorList>
    </citation>
    <scope>NUCLEOTIDE SEQUENCE [LARGE SCALE GENOMIC DNA]</scope>
    <source>
        <strain evidence="3 4">NBRC 100142</strain>
    </source>
</reference>
<accession>A0ABQ4C4Y1</accession>
<organism evidence="3 4">
    <name type="scientific">Asanoa iriomotensis</name>
    <dbReference type="NCBI Taxonomy" id="234613"/>
    <lineage>
        <taxon>Bacteria</taxon>
        <taxon>Bacillati</taxon>
        <taxon>Actinomycetota</taxon>
        <taxon>Actinomycetes</taxon>
        <taxon>Micromonosporales</taxon>
        <taxon>Micromonosporaceae</taxon>
        <taxon>Asanoa</taxon>
    </lineage>
</organism>
<keyword evidence="1 2" id="KW-0456">Lyase</keyword>
<dbReference type="SFLD" id="SFLDG01020">
    <property type="entry name" value="Terpene_Cyclase_Like_2"/>
    <property type="match status" value="1"/>
</dbReference>
<keyword evidence="4" id="KW-1185">Reference proteome</keyword>
<dbReference type="Gene3D" id="1.10.600.10">
    <property type="entry name" value="Farnesyl Diphosphate Synthase"/>
    <property type="match status" value="1"/>
</dbReference>
<evidence type="ECO:0000313" key="3">
    <source>
        <dbReference type="EMBL" id="GIF57853.1"/>
    </source>
</evidence>
<dbReference type="Proteomes" id="UP000624325">
    <property type="component" value="Unassembled WGS sequence"/>
</dbReference>
<comment type="caution">
    <text evidence="3">The sequence shown here is derived from an EMBL/GenBank/DDBJ whole genome shotgun (WGS) entry which is preliminary data.</text>
</comment>